<sequence>MLLMVLIYNFFHGANEERDTLEAQTSLIEKQVRNVSKLVVTEATYAKVYTYQNTKSYGWDFFESKKTALLSSNAQVTVGYDLKKMHFQIDAAQKTIRILNIPPPEININPRLSYYNLENGLVNKFEAADLNRMERLIAKDLRSKIEKSDIVSNAQNRLFSELSQIYVLTSSFGWTLEYDGSPLTSDDDWKAVLD</sequence>
<dbReference type="AlphaFoldDB" id="W8VMT0"/>
<evidence type="ECO:0000313" key="2">
    <source>
        <dbReference type="Proteomes" id="UP000031760"/>
    </source>
</evidence>
<organism evidence="1 2">
    <name type="scientific">Nonlabens marinus S1-08</name>
    <dbReference type="NCBI Taxonomy" id="1454201"/>
    <lineage>
        <taxon>Bacteria</taxon>
        <taxon>Pseudomonadati</taxon>
        <taxon>Bacteroidota</taxon>
        <taxon>Flavobacteriia</taxon>
        <taxon>Flavobacteriales</taxon>
        <taxon>Flavobacteriaceae</taxon>
        <taxon>Nonlabens</taxon>
    </lineage>
</organism>
<evidence type="ECO:0008006" key="3">
    <source>
        <dbReference type="Google" id="ProtNLM"/>
    </source>
</evidence>
<dbReference type="Pfam" id="PF14014">
    <property type="entry name" value="DUF4230"/>
    <property type="match status" value="1"/>
</dbReference>
<dbReference type="HOGENOM" id="CLU_100162_1_0_10"/>
<dbReference type="Proteomes" id="UP000031760">
    <property type="component" value="Chromosome"/>
</dbReference>
<dbReference type="KEGG" id="nmf:NMS_0025"/>
<evidence type="ECO:0000313" key="1">
    <source>
        <dbReference type="EMBL" id="BAO54034.1"/>
    </source>
</evidence>
<dbReference type="EMBL" id="AP014548">
    <property type="protein sequence ID" value="BAO54034.1"/>
    <property type="molecule type" value="Genomic_DNA"/>
</dbReference>
<gene>
    <name evidence="1" type="ORF">NMS_0025</name>
</gene>
<name>W8VMT0_9FLAO</name>
<protein>
    <recommendedName>
        <fullName evidence="3">DUF4230 domain-containing protein</fullName>
    </recommendedName>
</protein>
<reference evidence="1 2" key="1">
    <citation type="journal article" date="2014" name="Proc. Natl. Acad. Sci. U.S.A.">
        <title>Functional characterization of flavobacteria rhodopsins reveals a unique class of light-driven chloride pump in bacteria.</title>
        <authorList>
            <person name="Yoshizawa S."/>
            <person name="Kumagai Y."/>
            <person name="Kim H."/>
            <person name="Ogura Y."/>
            <person name="Hayashi T."/>
            <person name="Iwasaki W."/>
            <person name="DeLong E.F."/>
            <person name="Kogure K."/>
        </authorList>
    </citation>
    <scope>NUCLEOTIDE SEQUENCE [LARGE SCALE GENOMIC DNA]</scope>
    <source>
        <strain evidence="1 2">S1-08</strain>
    </source>
</reference>
<dbReference type="InterPro" id="IPR025324">
    <property type="entry name" value="DUF4230"/>
</dbReference>
<proteinExistence type="predicted"/>
<accession>W8VMT0</accession>
<dbReference type="STRING" id="1454201.NMS_0025"/>
<keyword evidence="2" id="KW-1185">Reference proteome</keyword>